<keyword evidence="10" id="KW-1185">Reference proteome</keyword>
<keyword evidence="4 6" id="KW-0371">Homeobox</keyword>
<dbReference type="Pfam" id="PF05920">
    <property type="entry name" value="Homeobox_KN"/>
    <property type="match status" value="1"/>
</dbReference>
<dbReference type="PROSITE" id="PS00027">
    <property type="entry name" value="HOMEOBOX_1"/>
    <property type="match status" value="1"/>
</dbReference>
<dbReference type="CDD" id="cd00086">
    <property type="entry name" value="homeodomain"/>
    <property type="match status" value="1"/>
</dbReference>
<feature type="DNA-binding region" description="Homeobox" evidence="6">
    <location>
        <begin position="179"/>
        <end position="241"/>
    </location>
</feature>
<evidence type="ECO:0000313" key="10">
    <source>
        <dbReference type="Proteomes" id="UP001176940"/>
    </source>
</evidence>
<dbReference type="Proteomes" id="UP001176940">
    <property type="component" value="Unassembled WGS sequence"/>
</dbReference>
<dbReference type="PANTHER" id="PTHR11211:SF47">
    <property type="entry name" value="IROQUOIS HOMEOBOX PROTEIN 6A"/>
    <property type="match status" value="1"/>
</dbReference>
<evidence type="ECO:0000256" key="1">
    <source>
        <dbReference type="ARBA" id="ARBA00004123"/>
    </source>
</evidence>
<sequence length="514" mass="57620">MDSAKRGPHQQGRQAGTRDGVELDGWQTAGVDNRQQLAGSGAEGTDIVQREVVELRRYSVKTNRCYQEACKVKAHWYRNLSIATGNTCCSVTSIREEVPEIVRDAPPLVKTNSGNGVLSLQETGVRAHAPLEPCPETCRPHAWTKKRQQKKTAWNMGHRPLGDGAGKPTGRFGTLDFTVSTRRKNATRETTSTLKTWLYEHRKNPYPTKGEKIMLAIITKMTLTQVSTWFANARRRLKKENKMTWSPKNKPGDEGKEAKSDVDDYSPGGDSPDEKMCKSDKELKQTDLDGTEEEPNSLQSEDKTMDCHHDLARSSLYASGTGESILTQNCNAATNPCNKDNTEDFLGLMVEKKSFQGYSEHIVSCENAEKPRIWSLAHTAGATITVDTESGNSRSMSPDCLFVRRRHSTHGLCNETRSLHSIKTQTHTECSFEEMSQSAKVYRTSTFNLQSFQLSCPYPVLGESCEYSSGVEGSERSMKTNKDVSEYRHTSFMDDNDLLRTAFRPVMRRIIHQA</sequence>
<feature type="region of interest" description="Disordered" evidence="7">
    <location>
        <begin position="1"/>
        <end position="20"/>
    </location>
</feature>
<evidence type="ECO:0000256" key="4">
    <source>
        <dbReference type="ARBA" id="ARBA00023155"/>
    </source>
</evidence>
<comment type="caution">
    <text evidence="9">The sequence shown here is derived from an EMBL/GenBank/DDBJ whole genome shotgun (WGS) entry which is preliminary data.</text>
</comment>
<dbReference type="PANTHER" id="PTHR11211">
    <property type="entry name" value="IROQUOIS-CLASS HOMEODOMAIN PROTEIN IRX"/>
    <property type="match status" value="1"/>
</dbReference>
<evidence type="ECO:0000313" key="9">
    <source>
        <dbReference type="EMBL" id="CAJ0939124.1"/>
    </source>
</evidence>
<dbReference type="InterPro" id="IPR017970">
    <property type="entry name" value="Homeobox_CS"/>
</dbReference>
<evidence type="ECO:0000256" key="7">
    <source>
        <dbReference type="SAM" id="MobiDB-lite"/>
    </source>
</evidence>
<gene>
    <name evidence="9" type="ORF">RIMI_LOCUS7947762</name>
</gene>
<dbReference type="PROSITE" id="PS50071">
    <property type="entry name" value="HOMEOBOX_2"/>
    <property type="match status" value="1"/>
</dbReference>
<organism evidence="9 10">
    <name type="scientific">Ranitomeya imitator</name>
    <name type="common">mimic poison frog</name>
    <dbReference type="NCBI Taxonomy" id="111125"/>
    <lineage>
        <taxon>Eukaryota</taxon>
        <taxon>Metazoa</taxon>
        <taxon>Chordata</taxon>
        <taxon>Craniata</taxon>
        <taxon>Vertebrata</taxon>
        <taxon>Euteleostomi</taxon>
        <taxon>Amphibia</taxon>
        <taxon>Batrachia</taxon>
        <taxon>Anura</taxon>
        <taxon>Neobatrachia</taxon>
        <taxon>Hyloidea</taxon>
        <taxon>Dendrobatidae</taxon>
        <taxon>Dendrobatinae</taxon>
        <taxon>Ranitomeya</taxon>
    </lineage>
</organism>
<dbReference type="InterPro" id="IPR009057">
    <property type="entry name" value="Homeodomain-like_sf"/>
</dbReference>
<dbReference type="EMBL" id="CAUEEQ010015418">
    <property type="protein sequence ID" value="CAJ0939124.1"/>
    <property type="molecule type" value="Genomic_DNA"/>
</dbReference>
<proteinExistence type="inferred from homology"/>
<accession>A0ABN9LD91</accession>
<reference evidence="9" key="1">
    <citation type="submission" date="2023-07" db="EMBL/GenBank/DDBJ databases">
        <authorList>
            <person name="Stuckert A."/>
        </authorList>
    </citation>
    <scope>NUCLEOTIDE SEQUENCE</scope>
</reference>
<dbReference type="InterPro" id="IPR008422">
    <property type="entry name" value="KN_HD"/>
</dbReference>
<evidence type="ECO:0000256" key="2">
    <source>
        <dbReference type="ARBA" id="ARBA00008446"/>
    </source>
</evidence>
<keyword evidence="5 6" id="KW-0539">Nucleus</keyword>
<feature type="region of interest" description="Disordered" evidence="7">
    <location>
        <begin position="147"/>
        <end position="172"/>
    </location>
</feature>
<dbReference type="Gene3D" id="1.10.10.60">
    <property type="entry name" value="Homeodomain-like"/>
    <property type="match status" value="1"/>
</dbReference>
<feature type="region of interest" description="Disordered" evidence="7">
    <location>
        <begin position="285"/>
        <end position="304"/>
    </location>
</feature>
<evidence type="ECO:0000256" key="5">
    <source>
        <dbReference type="ARBA" id="ARBA00023242"/>
    </source>
</evidence>
<keyword evidence="3 6" id="KW-0238">DNA-binding</keyword>
<feature type="domain" description="Homeobox" evidence="8">
    <location>
        <begin position="177"/>
        <end position="240"/>
    </location>
</feature>
<feature type="compositionally biased region" description="Basic and acidic residues" evidence="7">
    <location>
        <begin position="250"/>
        <end position="262"/>
    </location>
</feature>
<dbReference type="SMART" id="SM00389">
    <property type="entry name" value="HOX"/>
    <property type="match status" value="1"/>
</dbReference>
<evidence type="ECO:0000256" key="3">
    <source>
        <dbReference type="ARBA" id="ARBA00023125"/>
    </source>
</evidence>
<protein>
    <recommendedName>
        <fullName evidence="8">Homeobox domain-containing protein</fullName>
    </recommendedName>
</protein>
<evidence type="ECO:0000256" key="6">
    <source>
        <dbReference type="PROSITE-ProRule" id="PRU00108"/>
    </source>
</evidence>
<dbReference type="SUPFAM" id="SSF46689">
    <property type="entry name" value="Homeodomain-like"/>
    <property type="match status" value="1"/>
</dbReference>
<comment type="similarity">
    <text evidence="2">Belongs to the TALE/IRO homeobox family.</text>
</comment>
<name>A0ABN9LD91_9NEOB</name>
<feature type="region of interest" description="Disordered" evidence="7">
    <location>
        <begin position="240"/>
        <end position="279"/>
    </location>
</feature>
<dbReference type="InterPro" id="IPR001356">
    <property type="entry name" value="HD"/>
</dbReference>
<evidence type="ECO:0000259" key="8">
    <source>
        <dbReference type="PROSITE" id="PS50071"/>
    </source>
</evidence>
<comment type="subcellular location">
    <subcellularLocation>
        <location evidence="1 6">Nucleus</location>
    </subcellularLocation>
</comment>